<dbReference type="Proteomes" id="UP001377567">
    <property type="component" value="Unassembled WGS sequence"/>
</dbReference>
<dbReference type="GO" id="GO:0051754">
    <property type="term" value="P:meiotic sister chromatid cohesion, centromeric"/>
    <property type="evidence" value="ECO:0007669"/>
    <property type="project" value="TreeGrafter"/>
</dbReference>
<keyword evidence="4" id="KW-1185">Reference proteome</keyword>
<dbReference type="PANTHER" id="PTHR14030">
    <property type="entry name" value="MITOTIC CHECKPOINT SERINE/THREONINE-PROTEIN KINASE BUB1"/>
    <property type="match status" value="1"/>
</dbReference>
<dbReference type="PROSITE" id="PS51489">
    <property type="entry name" value="BUB1_N"/>
    <property type="match status" value="1"/>
</dbReference>
<dbReference type="InterPro" id="IPR013212">
    <property type="entry name" value="Mad3/Bub1_I"/>
</dbReference>
<dbReference type="Gene3D" id="6.10.20.170">
    <property type="match status" value="1"/>
</dbReference>
<sequence length="410" mass="47536">MAMFLDAVPFDEIDEQKENIVPQRRGRSARALRQVLSSSRTEIQRVSDRYEERLRQVTGRSNGLGRLQVYTEYIEWLKNVHHQGAHADLLRVMEQFIEECNLRSDDTWRDHQQCLNIWLYYIDTFFPGSSMSQMQERRDIYIYMFRNKVARRRAEYYVEFSKLLFEMKRYRECGDFLAVGRTLGAEPRETLDEKIAELAEVLAENGVDVGRRADLNSGSDIERLLEKYGNIRVLDKDLRDVLRSNKPVVASVTDHGSKLEIHADGDTPANTRKHDVFCDDESSAWQSKAERLQENRLRVTPLVPETNIASLKQGTVPDDEEPRSKKLTIFHDDIGRTEPVYTVLHQDAGLHEKLDLNLKLLCRPSGEFSPEHILAVMSGYYYPKSRALEEPCEMPPSKKQKTLQSPRPNC</sequence>
<evidence type="ECO:0000259" key="2">
    <source>
        <dbReference type="PROSITE" id="PS51489"/>
    </source>
</evidence>
<dbReference type="GO" id="GO:0004672">
    <property type="term" value="F:protein kinase activity"/>
    <property type="evidence" value="ECO:0007669"/>
    <property type="project" value="TreeGrafter"/>
</dbReference>
<dbReference type="PANTHER" id="PTHR14030:SF4">
    <property type="entry name" value="BUB1 KINASE, ISOFORM A-RELATED"/>
    <property type="match status" value="1"/>
</dbReference>
<dbReference type="AlphaFoldDB" id="A0AAV5RS98"/>
<dbReference type="InterPro" id="IPR015661">
    <property type="entry name" value="Bub1/Mad3"/>
</dbReference>
<dbReference type="Pfam" id="PF08311">
    <property type="entry name" value="Mad3_BUB1_I"/>
    <property type="match status" value="1"/>
</dbReference>
<dbReference type="InterPro" id="IPR012572">
    <property type="entry name" value="Mad3/Bub1_II"/>
</dbReference>
<comment type="caution">
    <text evidence="3">The sequence shown here is derived from an EMBL/GenBank/DDBJ whole genome shotgun (WGS) entry which is preliminary data.</text>
</comment>
<reference evidence="3 4" key="1">
    <citation type="journal article" date="2023" name="Elife">
        <title>Identification of key yeast species and microbe-microbe interactions impacting larval growth of Drosophila in the wild.</title>
        <authorList>
            <person name="Mure A."/>
            <person name="Sugiura Y."/>
            <person name="Maeda R."/>
            <person name="Honda K."/>
            <person name="Sakurai N."/>
            <person name="Takahashi Y."/>
            <person name="Watada M."/>
            <person name="Katoh T."/>
            <person name="Gotoh A."/>
            <person name="Gotoh Y."/>
            <person name="Taniguchi I."/>
            <person name="Nakamura K."/>
            <person name="Hayashi T."/>
            <person name="Katayama T."/>
            <person name="Uemura T."/>
            <person name="Hattori Y."/>
        </authorList>
    </citation>
    <scope>NUCLEOTIDE SEQUENCE [LARGE SCALE GENOMIC DNA]</scope>
    <source>
        <strain evidence="3 4">KH-74</strain>
    </source>
</reference>
<evidence type="ECO:0000313" key="4">
    <source>
        <dbReference type="Proteomes" id="UP001377567"/>
    </source>
</evidence>
<dbReference type="GO" id="GO:0007094">
    <property type="term" value="P:mitotic spindle assembly checkpoint signaling"/>
    <property type="evidence" value="ECO:0007669"/>
    <property type="project" value="InterPro"/>
</dbReference>
<organism evidence="3 4">
    <name type="scientific">Maudiozyma humilis</name>
    <name type="common">Sour dough yeast</name>
    <name type="synonym">Kazachstania humilis</name>
    <dbReference type="NCBI Taxonomy" id="51915"/>
    <lineage>
        <taxon>Eukaryota</taxon>
        <taxon>Fungi</taxon>
        <taxon>Dikarya</taxon>
        <taxon>Ascomycota</taxon>
        <taxon>Saccharomycotina</taxon>
        <taxon>Saccharomycetes</taxon>
        <taxon>Saccharomycetales</taxon>
        <taxon>Saccharomycetaceae</taxon>
        <taxon>Maudiozyma</taxon>
    </lineage>
</organism>
<feature type="region of interest" description="Disordered" evidence="1">
    <location>
        <begin position="390"/>
        <end position="410"/>
    </location>
</feature>
<evidence type="ECO:0000313" key="3">
    <source>
        <dbReference type="EMBL" id="GMM54012.1"/>
    </source>
</evidence>
<evidence type="ECO:0000256" key="1">
    <source>
        <dbReference type="SAM" id="MobiDB-lite"/>
    </source>
</evidence>
<dbReference type="EMBL" id="BTGD01000001">
    <property type="protein sequence ID" value="GMM54012.1"/>
    <property type="molecule type" value="Genomic_DNA"/>
</dbReference>
<name>A0AAV5RS98_MAUHU</name>
<dbReference type="SMART" id="SM00777">
    <property type="entry name" value="Mad3_BUB1_I"/>
    <property type="match status" value="1"/>
</dbReference>
<gene>
    <name evidence="3" type="ORF">DAKH74_006280</name>
</gene>
<protein>
    <submittedName>
        <fullName evidence="3">Mad3 protein</fullName>
    </submittedName>
</protein>
<dbReference type="Gene3D" id="1.25.40.430">
    <property type="match status" value="1"/>
</dbReference>
<dbReference type="Pfam" id="PF08171">
    <property type="entry name" value="Mad3_BUB1_II"/>
    <property type="match status" value="1"/>
</dbReference>
<dbReference type="GO" id="GO:0032991">
    <property type="term" value="C:protein-containing complex"/>
    <property type="evidence" value="ECO:0007669"/>
    <property type="project" value="UniProtKB-ARBA"/>
</dbReference>
<proteinExistence type="predicted"/>
<dbReference type="GO" id="GO:0005634">
    <property type="term" value="C:nucleus"/>
    <property type="evidence" value="ECO:0007669"/>
    <property type="project" value="TreeGrafter"/>
</dbReference>
<accession>A0AAV5RS98</accession>
<feature type="domain" description="BUB1 N-terminal" evidence="2">
    <location>
        <begin position="50"/>
        <end position="229"/>
    </location>
</feature>